<evidence type="ECO:0000313" key="3">
    <source>
        <dbReference type="Proteomes" id="UP001642487"/>
    </source>
</evidence>
<name>A0ABP0XRD3_9ROSI</name>
<protein>
    <submittedName>
        <fullName evidence="2">Uncharacterized protein</fullName>
    </submittedName>
</protein>
<feature type="region of interest" description="Disordered" evidence="1">
    <location>
        <begin position="1"/>
        <end position="21"/>
    </location>
</feature>
<keyword evidence="3" id="KW-1185">Reference proteome</keyword>
<dbReference type="EMBL" id="OZ021735">
    <property type="protein sequence ID" value="CAK9309338.1"/>
    <property type="molecule type" value="Genomic_DNA"/>
</dbReference>
<dbReference type="Proteomes" id="UP001642487">
    <property type="component" value="Chromosome 1"/>
</dbReference>
<reference evidence="2 3" key="1">
    <citation type="submission" date="2024-03" db="EMBL/GenBank/DDBJ databases">
        <authorList>
            <person name="Gkanogiannis A."/>
            <person name="Becerra Lopez-Lavalle L."/>
        </authorList>
    </citation>
    <scope>NUCLEOTIDE SEQUENCE [LARGE SCALE GENOMIC DNA]</scope>
</reference>
<gene>
    <name evidence="2" type="ORF">CITCOLO1_LOCUS900</name>
</gene>
<evidence type="ECO:0000256" key="1">
    <source>
        <dbReference type="SAM" id="MobiDB-lite"/>
    </source>
</evidence>
<evidence type="ECO:0000313" key="2">
    <source>
        <dbReference type="EMBL" id="CAK9309338.1"/>
    </source>
</evidence>
<proteinExistence type="predicted"/>
<accession>A0ABP0XRD3</accession>
<sequence length="59" mass="7094">MLVEPERRGTTTKEKMERRGRGRLERAMTFRSKWSFGMVWNEGEMENGDFQFQFGFDLV</sequence>
<organism evidence="2 3">
    <name type="scientific">Citrullus colocynthis</name>
    <name type="common">colocynth</name>
    <dbReference type="NCBI Taxonomy" id="252529"/>
    <lineage>
        <taxon>Eukaryota</taxon>
        <taxon>Viridiplantae</taxon>
        <taxon>Streptophyta</taxon>
        <taxon>Embryophyta</taxon>
        <taxon>Tracheophyta</taxon>
        <taxon>Spermatophyta</taxon>
        <taxon>Magnoliopsida</taxon>
        <taxon>eudicotyledons</taxon>
        <taxon>Gunneridae</taxon>
        <taxon>Pentapetalae</taxon>
        <taxon>rosids</taxon>
        <taxon>fabids</taxon>
        <taxon>Cucurbitales</taxon>
        <taxon>Cucurbitaceae</taxon>
        <taxon>Benincaseae</taxon>
        <taxon>Citrullus</taxon>
    </lineage>
</organism>